<reference evidence="2 3" key="1">
    <citation type="submission" date="2019-02" db="EMBL/GenBank/DDBJ databases">
        <title>Deep-cultivation of Planctomycetes and their phenomic and genomic characterization uncovers novel biology.</title>
        <authorList>
            <person name="Wiegand S."/>
            <person name="Jogler M."/>
            <person name="Boedeker C."/>
            <person name="Pinto D."/>
            <person name="Vollmers J."/>
            <person name="Rivas-Marin E."/>
            <person name="Kohn T."/>
            <person name="Peeters S.H."/>
            <person name="Heuer A."/>
            <person name="Rast P."/>
            <person name="Oberbeckmann S."/>
            <person name="Bunk B."/>
            <person name="Jeske O."/>
            <person name="Meyerdierks A."/>
            <person name="Storesund J.E."/>
            <person name="Kallscheuer N."/>
            <person name="Luecker S."/>
            <person name="Lage O.M."/>
            <person name="Pohl T."/>
            <person name="Merkel B.J."/>
            <person name="Hornburger P."/>
            <person name="Mueller R.-W."/>
            <person name="Bruemmer F."/>
            <person name="Labrenz M."/>
            <person name="Spormann A.M."/>
            <person name="Op den Camp H."/>
            <person name="Overmann J."/>
            <person name="Amann R."/>
            <person name="Jetten M.S.M."/>
            <person name="Mascher T."/>
            <person name="Medema M.H."/>
            <person name="Devos D.P."/>
            <person name="Kaster A.-K."/>
            <person name="Ovreas L."/>
            <person name="Rohde M."/>
            <person name="Galperin M.Y."/>
            <person name="Jogler C."/>
        </authorList>
    </citation>
    <scope>NUCLEOTIDE SEQUENCE [LARGE SCALE GENOMIC DNA]</scope>
    <source>
        <strain evidence="2 3">Pla163</strain>
    </source>
</reference>
<dbReference type="AlphaFoldDB" id="A0A518D0I2"/>
<feature type="domain" description="Helicase XPB/Ssl2 N-terminal" evidence="1">
    <location>
        <begin position="395"/>
        <end position="511"/>
    </location>
</feature>
<dbReference type="Pfam" id="PF13625">
    <property type="entry name" value="Helicase_C_3"/>
    <property type="match status" value="1"/>
</dbReference>
<dbReference type="Proteomes" id="UP000319342">
    <property type="component" value="Chromosome"/>
</dbReference>
<evidence type="ECO:0000259" key="1">
    <source>
        <dbReference type="Pfam" id="PF13625"/>
    </source>
</evidence>
<protein>
    <recommendedName>
        <fullName evidence="1">Helicase XPB/Ssl2 N-terminal domain-containing protein</fullName>
    </recommendedName>
</protein>
<dbReference type="InterPro" id="IPR032830">
    <property type="entry name" value="XPB/Ssl2_N"/>
</dbReference>
<dbReference type="RefSeq" id="WP_145187431.1">
    <property type="nucleotide sequence ID" value="NZ_CP036290.1"/>
</dbReference>
<accession>A0A518D0I2</accession>
<gene>
    <name evidence="2" type="ORF">Pla163_20830</name>
</gene>
<name>A0A518D0I2_9BACT</name>
<keyword evidence="3" id="KW-1185">Reference proteome</keyword>
<sequence>MERPIDSSETPDNGAISALLTLRGHLERMYASPEAQRRTPPQRQREMYKMYATESAAAARVERLPDGLRELVEQAILEFGGLLSRQLFEKLATELRNWNAPRWRQLLEQSLVGTVTQLDLTPCGIQHDDETLIVFTEVSLAWLRRVAVPGDPDRPHEELSIGIDLFTNLSRFLSYIQENDVRFTVKGEIFKTTEKKILQHLIPNPGRELTREEVLDFIYQFARRRRLLEGSGERTLNVTSDGRTWGSSSLADKLADLVEFAVEERDHSGEHYHHVSMRRTLLRMLKRVEPGVWYDLMYLPFLARNHHLASLDDLGAAEQFGELVATGRHSPSEDLQRMSWSLARWVRRRLYLLGIVELGYDASKRPVALRLTASGARLLGLHAPEEGRPRPIGHLVVTPDFEIVMFRTGDDAELMHDLDRFCRRSRVGETVHFKIEQAGVRRALIEGMRLDTILDTLERNSRTPVPQNVTFSVRDWALRAGRMELDGELVLACDDEDTLGRLRSDPGVRGYIERDLSTKRVQLKSKTTPLRMRGLLRDLGYVVELSSALLNEQRDRSASA</sequence>
<evidence type="ECO:0000313" key="3">
    <source>
        <dbReference type="Proteomes" id="UP000319342"/>
    </source>
</evidence>
<dbReference type="EMBL" id="CP036290">
    <property type="protein sequence ID" value="QDU84963.1"/>
    <property type="molecule type" value="Genomic_DNA"/>
</dbReference>
<proteinExistence type="predicted"/>
<organism evidence="2 3">
    <name type="scientific">Rohdeia mirabilis</name>
    <dbReference type="NCBI Taxonomy" id="2528008"/>
    <lineage>
        <taxon>Bacteria</taxon>
        <taxon>Pseudomonadati</taxon>
        <taxon>Planctomycetota</taxon>
        <taxon>Planctomycetia</taxon>
        <taxon>Planctomycetia incertae sedis</taxon>
        <taxon>Rohdeia</taxon>
    </lineage>
</organism>
<evidence type="ECO:0000313" key="2">
    <source>
        <dbReference type="EMBL" id="QDU84963.1"/>
    </source>
</evidence>
<dbReference type="OrthoDB" id="150181at2"/>